<reference evidence="2 3" key="1">
    <citation type="submission" date="2016-11" db="EMBL/GenBank/DDBJ databases">
        <authorList>
            <person name="Jaros S."/>
            <person name="Januszkiewicz K."/>
            <person name="Wedrychowicz H."/>
        </authorList>
    </citation>
    <scope>NUCLEOTIDE SEQUENCE [LARGE SCALE GENOMIC DNA]</scope>
    <source>
        <strain evidence="2 3">GAS499</strain>
    </source>
</reference>
<evidence type="ECO:0000313" key="2">
    <source>
        <dbReference type="EMBL" id="SHK68694.1"/>
    </source>
</evidence>
<feature type="transmembrane region" description="Helical" evidence="1">
    <location>
        <begin position="63"/>
        <end position="83"/>
    </location>
</feature>
<keyword evidence="1" id="KW-0812">Transmembrane</keyword>
<feature type="transmembrane region" description="Helical" evidence="1">
    <location>
        <begin position="104"/>
        <end position="124"/>
    </location>
</feature>
<dbReference type="OrthoDB" id="10006999at2"/>
<evidence type="ECO:0000313" key="3">
    <source>
        <dbReference type="Proteomes" id="UP000189935"/>
    </source>
</evidence>
<evidence type="ECO:0000256" key="1">
    <source>
        <dbReference type="SAM" id="Phobius"/>
    </source>
</evidence>
<feature type="transmembrane region" description="Helical" evidence="1">
    <location>
        <begin position="21"/>
        <end position="40"/>
    </location>
</feature>
<name>A0A1M6UHI0_9BRAD</name>
<organism evidence="2 3">
    <name type="scientific">Bradyrhizobium lablabi</name>
    <dbReference type="NCBI Taxonomy" id="722472"/>
    <lineage>
        <taxon>Bacteria</taxon>
        <taxon>Pseudomonadati</taxon>
        <taxon>Pseudomonadota</taxon>
        <taxon>Alphaproteobacteria</taxon>
        <taxon>Hyphomicrobiales</taxon>
        <taxon>Nitrobacteraceae</taxon>
        <taxon>Bradyrhizobium</taxon>
    </lineage>
</organism>
<gene>
    <name evidence="2" type="ORF">SAMN05444159_3914</name>
</gene>
<dbReference type="Proteomes" id="UP000189935">
    <property type="component" value="Chromosome I"/>
</dbReference>
<dbReference type="AlphaFoldDB" id="A0A1M6UHI0"/>
<dbReference type="EMBL" id="LT670844">
    <property type="protein sequence ID" value="SHK68694.1"/>
    <property type="molecule type" value="Genomic_DNA"/>
</dbReference>
<proteinExistence type="predicted"/>
<protein>
    <submittedName>
        <fullName evidence="2">Uncharacterized protein</fullName>
    </submittedName>
</protein>
<sequence>MTEQTQLPKFDDGNWVKVARLAVAASVVLSGVTVAILLMAEPPDQCPSWHLKNAHSTSLWEDVVMLTAPLNIFCCFIAVRWNWFARRAIESMDRQGGMLFGHMTPPAIPVTHIMVHMCVVMSLLSQWPLFLLVTQCTVR</sequence>
<keyword evidence="1" id="KW-0472">Membrane</keyword>
<accession>A0A1M6UHI0</accession>
<keyword evidence="1" id="KW-1133">Transmembrane helix</keyword>
<dbReference type="RefSeq" id="WP_079540505.1">
    <property type="nucleotide sequence ID" value="NZ_LT670844.1"/>
</dbReference>